<dbReference type="InterPro" id="IPR011701">
    <property type="entry name" value="MFS"/>
</dbReference>
<sequence>MAEEKVVTGKNGDDQSDQNMEGQASFTPEEERRILRKIDYMDKQSLSYASVFGLITDLKLTAGQYSWCSSIFYIGQLVSEYPFIYLMSRLPLSKFVGATMWVYHPYPDERHPTHDLRSILWGGVCMCLAAPKNFAGFAAVRFLLGVTEGAVSPAFVTITSIWYRKKQHALRVGTWVSMNGIAQVIGSLLMYGIGKNTALSLQPWRVLFVICGALTVACGIVFYFIMPSGPEDAWFLTEREKQVLIERMAADREGGDKTNFSLSQLKEALTDAKAWFAFAFGVLVTMQSSVLTFASLIIKNLNYTKFQTMLYAAPSGAVQVCFIWIGILGCFLLPKNRSLVVLLLIIPPLIGNCLLLKLPLTAGWGMIGSSWLASCISDIMAILLSLSASNVKGNTKRAIVNTFFFIGYCAGCIAGPQLWKDNEAPRFFEGEVTAIVTWCLLFVAMLQNSMTTSSHSKLPSEGITIPHDPSTFAMGHEETFSVFLSVGRVHNLAVMASIPRETPELTYGRLNKTTPTSPYAIATFLTEDTYQAPDDYYLSRRTADSIPGPHHQRRHPRQTGPVDKGWCASGCRGGCAPSMVDSHGRETMEGSVHEASHPGDETQYERVLFIDADTILTRPIDGIFDDPESVNPSNTLFEKREAIQRDEEQLPAQYVFAARSDNALGGQRDHPFPPDHTDEFSAGFWLAAPSHELFRYLLSVMRHYRRFDPTTMEQSLLNYAFRKEGAMPWQELDYRWSATWPSIKDLQGGVATLHEKFWMTGPDELRSLWWDLKGRMERYYEAVDG</sequence>
<evidence type="ECO:0008006" key="10">
    <source>
        <dbReference type="Google" id="ProtNLM"/>
    </source>
</evidence>
<dbReference type="PANTHER" id="PTHR43791:SF103">
    <property type="entry name" value="MAJOR FACILITATOR SUPERFAMILY (MFS) PROFILE DOMAIN-CONTAINING PROTEIN-RELATED"/>
    <property type="match status" value="1"/>
</dbReference>
<organism evidence="8 9">
    <name type="scientific">Rasamsonia emersonii (strain ATCC 16479 / CBS 393.64 / IMI 116815)</name>
    <dbReference type="NCBI Taxonomy" id="1408163"/>
    <lineage>
        <taxon>Eukaryota</taxon>
        <taxon>Fungi</taxon>
        <taxon>Dikarya</taxon>
        <taxon>Ascomycota</taxon>
        <taxon>Pezizomycotina</taxon>
        <taxon>Eurotiomycetes</taxon>
        <taxon>Eurotiomycetidae</taxon>
        <taxon>Eurotiales</taxon>
        <taxon>Trichocomaceae</taxon>
        <taxon>Rasamsonia</taxon>
    </lineage>
</organism>
<feature type="transmembrane region" description="Helical" evidence="7">
    <location>
        <begin position="206"/>
        <end position="226"/>
    </location>
</feature>
<gene>
    <name evidence="8" type="ORF">T310_1013</name>
</gene>
<evidence type="ECO:0000256" key="4">
    <source>
        <dbReference type="ARBA" id="ARBA00022989"/>
    </source>
</evidence>
<evidence type="ECO:0000256" key="5">
    <source>
        <dbReference type="ARBA" id="ARBA00023136"/>
    </source>
</evidence>
<dbReference type="Gene3D" id="3.90.550.10">
    <property type="entry name" value="Spore Coat Polysaccharide Biosynthesis Protein SpsA, Chain A"/>
    <property type="match status" value="1"/>
</dbReference>
<dbReference type="GeneID" id="25313196"/>
<dbReference type="InterPro" id="IPR029044">
    <property type="entry name" value="Nucleotide-diphossugar_trans"/>
</dbReference>
<dbReference type="Pfam" id="PF07690">
    <property type="entry name" value="MFS_1"/>
    <property type="match status" value="1"/>
</dbReference>
<dbReference type="STRING" id="1408163.A0A0F4Z330"/>
<feature type="region of interest" description="Disordered" evidence="6">
    <location>
        <begin position="1"/>
        <end position="28"/>
    </location>
</feature>
<dbReference type="GO" id="GO:0022857">
    <property type="term" value="F:transmembrane transporter activity"/>
    <property type="evidence" value="ECO:0007669"/>
    <property type="project" value="InterPro"/>
</dbReference>
<feature type="transmembrane region" description="Helical" evidence="7">
    <location>
        <begin position="310"/>
        <end position="332"/>
    </location>
</feature>
<feature type="transmembrane region" description="Helical" evidence="7">
    <location>
        <begin position="364"/>
        <end position="386"/>
    </location>
</feature>
<proteinExistence type="predicted"/>
<dbReference type="Proteomes" id="UP000053958">
    <property type="component" value="Unassembled WGS sequence"/>
</dbReference>
<evidence type="ECO:0000256" key="6">
    <source>
        <dbReference type="SAM" id="MobiDB-lite"/>
    </source>
</evidence>
<feature type="transmembrane region" description="Helical" evidence="7">
    <location>
        <begin position="339"/>
        <end position="358"/>
    </location>
</feature>
<dbReference type="EMBL" id="LASV01000041">
    <property type="protein sequence ID" value="KKA24934.1"/>
    <property type="molecule type" value="Genomic_DNA"/>
</dbReference>
<comment type="caution">
    <text evidence="8">The sequence shown here is derived from an EMBL/GenBank/DDBJ whole genome shotgun (WGS) entry which is preliminary data.</text>
</comment>
<keyword evidence="4 7" id="KW-1133">Transmembrane helix</keyword>
<evidence type="ECO:0000256" key="1">
    <source>
        <dbReference type="ARBA" id="ARBA00004141"/>
    </source>
</evidence>
<feature type="transmembrane region" description="Helical" evidence="7">
    <location>
        <begin position="274"/>
        <end position="298"/>
    </location>
</feature>
<dbReference type="GO" id="GO:0016020">
    <property type="term" value="C:membrane"/>
    <property type="evidence" value="ECO:0007669"/>
    <property type="project" value="UniProtKB-SubCell"/>
</dbReference>
<dbReference type="Gene3D" id="1.20.1250.20">
    <property type="entry name" value="MFS general substrate transporter like domains"/>
    <property type="match status" value="1"/>
</dbReference>
<feature type="compositionally biased region" description="Basic and acidic residues" evidence="6">
    <location>
        <begin position="1"/>
        <end position="13"/>
    </location>
</feature>
<evidence type="ECO:0000313" key="9">
    <source>
        <dbReference type="Proteomes" id="UP000053958"/>
    </source>
</evidence>
<dbReference type="SUPFAM" id="SSF103473">
    <property type="entry name" value="MFS general substrate transporter"/>
    <property type="match status" value="1"/>
</dbReference>
<dbReference type="RefSeq" id="XP_013331546.1">
    <property type="nucleotide sequence ID" value="XM_013476092.1"/>
</dbReference>
<dbReference type="SUPFAM" id="SSF53448">
    <property type="entry name" value="Nucleotide-diphospho-sugar transferases"/>
    <property type="match status" value="1"/>
</dbReference>
<evidence type="ECO:0000256" key="2">
    <source>
        <dbReference type="ARBA" id="ARBA00022448"/>
    </source>
</evidence>
<evidence type="ECO:0000313" key="8">
    <source>
        <dbReference type="EMBL" id="KKA24934.1"/>
    </source>
</evidence>
<dbReference type="AlphaFoldDB" id="A0A0F4Z330"/>
<keyword evidence="2" id="KW-0813">Transport</keyword>
<feature type="transmembrane region" description="Helical" evidence="7">
    <location>
        <begin position="175"/>
        <end position="194"/>
    </location>
</feature>
<keyword evidence="9" id="KW-1185">Reference proteome</keyword>
<protein>
    <recommendedName>
        <fullName evidence="10">Major facilitator superfamily (MFS) profile domain-containing protein</fullName>
    </recommendedName>
</protein>
<dbReference type="InterPro" id="IPR036259">
    <property type="entry name" value="MFS_trans_sf"/>
</dbReference>
<evidence type="ECO:0000256" key="7">
    <source>
        <dbReference type="SAM" id="Phobius"/>
    </source>
</evidence>
<reference evidence="8 9" key="1">
    <citation type="submission" date="2015-04" db="EMBL/GenBank/DDBJ databases">
        <authorList>
            <person name="Heijne W.H."/>
            <person name="Fedorova N.D."/>
            <person name="Nierman W.C."/>
            <person name="Vollebregt A.W."/>
            <person name="Zhao Z."/>
            <person name="Wu L."/>
            <person name="Kumar M."/>
            <person name="Stam H."/>
            <person name="van den Berg M.A."/>
            <person name="Pel H.J."/>
        </authorList>
    </citation>
    <scope>NUCLEOTIDE SEQUENCE [LARGE SCALE GENOMIC DNA]</scope>
    <source>
        <strain evidence="8 9">CBS 393.64</strain>
    </source>
</reference>
<evidence type="ECO:0000256" key="3">
    <source>
        <dbReference type="ARBA" id="ARBA00022692"/>
    </source>
</evidence>
<keyword evidence="3 7" id="KW-0812">Transmembrane</keyword>
<dbReference type="PANTHER" id="PTHR43791">
    <property type="entry name" value="PERMEASE-RELATED"/>
    <property type="match status" value="1"/>
</dbReference>
<feature type="transmembrane region" description="Helical" evidence="7">
    <location>
        <begin position="398"/>
        <end position="419"/>
    </location>
</feature>
<keyword evidence="5 7" id="KW-0472">Membrane</keyword>
<feature type="compositionally biased region" description="Polar residues" evidence="6">
    <location>
        <begin position="17"/>
        <end position="26"/>
    </location>
</feature>
<dbReference type="OrthoDB" id="6730379at2759"/>
<comment type="subcellular location">
    <subcellularLocation>
        <location evidence="1">Membrane</location>
        <topology evidence="1">Multi-pass membrane protein</topology>
    </subcellularLocation>
</comment>
<name>A0A0F4Z330_RASE3</name>
<accession>A0A0F4Z330</accession>